<sequence>MFDASAPTVEVVVDDVRVLCGELFHIRQSVPDSREIPILYEPLYQFSASGEGSQGVTRYQTPTSRFAQRGSVNSLSREFSISSFCLAVTGSVYLLTW</sequence>
<organism evidence="1 2">
    <name type="scientific">Amycolatopsis bartoniae</name>
    <dbReference type="NCBI Taxonomy" id="941986"/>
    <lineage>
        <taxon>Bacteria</taxon>
        <taxon>Bacillati</taxon>
        <taxon>Actinomycetota</taxon>
        <taxon>Actinomycetes</taxon>
        <taxon>Pseudonocardiales</taxon>
        <taxon>Pseudonocardiaceae</taxon>
        <taxon>Amycolatopsis</taxon>
    </lineage>
</organism>
<dbReference type="Proteomes" id="UP000658656">
    <property type="component" value="Unassembled WGS sequence"/>
</dbReference>
<protein>
    <submittedName>
        <fullName evidence="1">Uncharacterized protein</fullName>
    </submittedName>
</protein>
<evidence type="ECO:0000313" key="2">
    <source>
        <dbReference type="Proteomes" id="UP000658656"/>
    </source>
</evidence>
<keyword evidence="2" id="KW-1185">Reference proteome</keyword>
<comment type="caution">
    <text evidence="1">The sequence shown here is derived from an EMBL/GenBank/DDBJ whole genome shotgun (WGS) entry which is preliminary data.</text>
</comment>
<accession>A0A8H9IUM9</accession>
<gene>
    <name evidence="1" type="ORF">GCM10017566_05120</name>
</gene>
<reference evidence="1" key="2">
    <citation type="submission" date="2020-09" db="EMBL/GenBank/DDBJ databases">
        <authorList>
            <person name="Sun Q."/>
            <person name="Zhou Y."/>
        </authorList>
    </citation>
    <scope>NUCLEOTIDE SEQUENCE</scope>
    <source>
        <strain evidence="1">CGMCC 4.7679</strain>
    </source>
</reference>
<evidence type="ECO:0000313" key="1">
    <source>
        <dbReference type="EMBL" id="GHF35327.1"/>
    </source>
</evidence>
<dbReference type="AlphaFoldDB" id="A0A8H9IUM9"/>
<name>A0A8H9IUM9_9PSEU</name>
<reference evidence="1" key="1">
    <citation type="journal article" date="2014" name="Int. J. Syst. Evol. Microbiol.">
        <title>Complete genome sequence of Corynebacterium casei LMG S-19264T (=DSM 44701T), isolated from a smear-ripened cheese.</title>
        <authorList>
            <consortium name="US DOE Joint Genome Institute (JGI-PGF)"/>
            <person name="Walter F."/>
            <person name="Albersmeier A."/>
            <person name="Kalinowski J."/>
            <person name="Ruckert C."/>
        </authorList>
    </citation>
    <scope>NUCLEOTIDE SEQUENCE</scope>
    <source>
        <strain evidence="1">CGMCC 4.7679</strain>
    </source>
</reference>
<proteinExistence type="predicted"/>
<dbReference type="EMBL" id="BNAV01000001">
    <property type="protein sequence ID" value="GHF35327.1"/>
    <property type="molecule type" value="Genomic_DNA"/>
</dbReference>